<accession>V3ZM63</accession>
<comment type="function">
    <text evidence="3">Probable oxidoreductase.</text>
</comment>
<proteinExistence type="inferred from homology"/>
<evidence type="ECO:0000313" key="7">
    <source>
        <dbReference type="EMBL" id="ESO83530.1"/>
    </source>
</evidence>
<dbReference type="KEGG" id="lgi:LOTGIDRAFT_133318"/>
<dbReference type="FunFam" id="3.40.50.720:FF:000447">
    <property type="entry name" value="NADP dependent oxidoreductase domain containing 1"/>
    <property type="match status" value="1"/>
</dbReference>
<evidence type="ECO:0000256" key="2">
    <source>
        <dbReference type="ARBA" id="ARBA00023002"/>
    </source>
</evidence>
<dbReference type="GO" id="GO:0004735">
    <property type="term" value="F:pyrroline-5-carboxylate reductase activity"/>
    <property type="evidence" value="ECO:0007669"/>
    <property type="project" value="TreeGrafter"/>
</dbReference>
<comment type="similarity">
    <text evidence="1">Belongs to the pyrroline-5-carboxylate reductase family.</text>
</comment>
<dbReference type="OrthoDB" id="195672at2759"/>
<dbReference type="Gene3D" id="3.40.50.720">
    <property type="entry name" value="NAD(P)-binding Rossmann-like Domain"/>
    <property type="match status" value="1"/>
</dbReference>
<evidence type="ECO:0000256" key="5">
    <source>
        <dbReference type="SAM" id="MobiDB-lite"/>
    </source>
</evidence>
<feature type="compositionally biased region" description="Polar residues" evidence="5">
    <location>
        <begin position="1"/>
        <end position="18"/>
    </location>
</feature>
<evidence type="ECO:0000256" key="1">
    <source>
        <dbReference type="ARBA" id="ARBA00005525"/>
    </source>
</evidence>
<dbReference type="RefSeq" id="XP_009065786.1">
    <property type="nucleotide sequence ID" value="XM_009067538.1"/>
</dbReference>
<dbReference type="InterPro" id="IPR036291">
    <property type="entry name" value="NAD(P)-bd_dom_sf"/>
</dbReference>
<dbReference type="CTD" id="20233417"/>
<name>V3ZM63_LOTGI</name>
<dbReference type="GeneID" id="20233417"/>
<dbReference type="HOGENOM" id="CLU_075978_0_0_1"/>
<dbReference type="STRING" id="225164.V3ZM63"/>
<evidence type="ECO:0000256" key="3">
    <source>
        <dbReference type="ARBA" id="ARBA00054560"/>
    </source>
</evidence>
<dbReference type="Proteomes" id="UP000030746">
    <property type="component" value="Unassembled WGS sequence"/>
</dbReference>
<evidence type="ECO:0000256" key="4">
    <source>
        <dbReference type="ARBA" id="ARBA00072230"/>
    </source>
</evidence>
<dbReference type="PANTHER" id="PTHR11645:SF58">
    <property type="entry name" value="NADP-DEPENDENT OXIDOREDUCTASE DOMAIN-CONTAINING PROTEIN 1"/>
    <property type="match status" value="1"/>
</dbReference>
<keyword evidence="2" id="KW-0560">Oxidoreductase</keyword>
<organism evidence="7 8">
    <name type="scientific">Lottia gigantea</name>
    <name type="common">Giant owl limpet</name>
    <dbReference type="NCBI Taxonomy" id="225164"/>
    <lineage>
        <taxon>Eukaryota</taxon>
        <taxon>Metazoa</taxon>
        <taxon>Spiralia</taxon>
        <taxon>Lophotrochozoa</taxon>
        <taxon>Mollusca</taxon>
        <taxon>Gastropoda</taxon>
        <taxon>Patellogastropoda</taxon>
        <taxon>Lottioidea</taxon>
        <taxon>Lottiidae</taxon>
        <taxon>Lottia</taxon>
    </lineage>
</organism>
<protein>
    <recommendedName>
        <fullName evidence="4">NADP-dependent oxidoreductase domain-containing protein 1</fullName>
    </recommendedName>
</protein>
<dbReference type="Pfam" id="PF03807">
    <property type="entry name" value="F420_oxidored"/>
    <property type="match status" value="1"/>
</dbReference>
<dbReference type="OMA" id="YCDSFGI"/>
<feature type="domain" description="Pyrroline-5-carboxylate reductase catalytic N-terminal" evidence="6">
    <location>
        <begin position="92"/>
        <end position="180"/>
    </location>
</feature>
<evidence type="ECO:0000313" key="8">
    <source>
        <dbReference type="Proteomes" id="UP000030746"/>
    </source>
</evidence>
<reference evidence="7 8" key="1">
    <citation type="journal article" date="2013" name="Nature">
        <title>Insights into bilaterian evolution from three spiralian genomes.</title>
        <authorList>
            <person name="Simakov O."/>
            <person name="Marletaz F."/>
            <person name="Cho S.J."/>
            <person name="Edsinger-Gonzales E."/>
            <person name="Havlak P."/>
            <person name="Hellsten U."/>
            <person name="Kuo D.H."/>
            <person name="Larsson T."/>
            <person name="Lv J."/>
            <person name="Arendt D."/>
            <person name="Savage R."/>
            <person name="Osoegawa K."/>
            <person name="de Jong P."/>
            <person name="Grimwood J."/>
            <person name="Chapman J.A."/>
            <person name="Shapiro H."/>
            <person name="Aerts A."/>
            <person name="Otillar R.P."/>
            <person name="Terry A.Y."/>
            <person name="Boore J.L."/>
            <person name="Grigoriev I.V."/>
            <person name="Lindberg D.R."/>
            <person name="Seaver E.C."/>
            <person name="Weisblat D.A."/>
            <person name="Putnam N.H."/>
            <person name="Rokhsar D.S."/>
        </authorList>
    </citation>
    <scope>NUCLEOTIDE SEQUENCE [LARGE SCALE GENOMIC DNA]</scope>
</reference>
<feature type="region of interest" description="Disordered" evidence="5">
    <location>
        <begin position="1"/>
        <end position="20"/>
    </location>
</feature>
<dbReference type="PANTHER" id="PTHR11645">
    <property type="entry name" value="PYRROLINE-5-CARBOXYLATE REDUCTASE"/>
    <property type="match status" value="1"/>
</dbReference>
<dbReference type="SUPFAM" id="SSF51735">
    <property type="entry name" value="NAD(P)-binding Rossmann-fold domains"/>
    <property type="match status" value="1"/>
</dbReference>
<keyword evidence="8" id="KW-1185">Reference proteome</keyword>
<gene>
    <name evidence="7" type="ORF">LOTGIDRAFT_133318</name>
</gene>
<dbReference type="InterPro" id="IPR028939">
    <property type="entry name" value="P5C_Rdtase_cat_N"/>
</dbReference>
<dbReference type="GO" id="GO:0055129">
    <property type="term" value="P:L-proline biosynthetic process"/>
    <property type="evidence" value="ECO:0007669"/>
    <property type="project" value="TreeGrafter"/>
</dbReference>
<dbReference type="EMBL" id="KB203660">
    <property type="protein sequence ID" value="ESO83530.1"/>
    <property type="molecule type" value="Genomic_DNA"/>
</dbReference>
<sequence length="287" mass="32444">MALTQVKQNSSINDNPNDITRRLPSLQFESALTDEEKELLSLRPRSHAITVSICGHSVFLVDILSEVRCVKKSSSRKTAMILQDMNVKDELTVGILGGGRLGSQIAHCLLTFGRMNPQNLQISTRRPETLEYLQHKGVECYYNNKKLVSNVNLLFICVLPSQLPGIADEIKGRLSPSTVVYCPSASTPLQKIKLILRTPNVFKSDFRWTDESCKNKWDFNVNVKMSLEKKDVVEITNPINQTGPGMYYRWHLIKTYFNRSMVSLMTVDYTFTNSSAVLSKTINLIPP</sequence>
<evidence type="ECO:0000259" key="6">
    <source>
        <dbReference type="Pfam" id="PF03807"/>
    </source>
</evidence>
<dbReference type="AlphaFoldDB" id="V3ZM63"/>